<gene>
    <name evidence="5" type="ORF">FAK_22080</name>
</gene>
<evidence type="ECO:0000259" key="4">
    <source>
        <dbReference type="Pfam" id="PF02910"/>
    </source>
</evidence>
<dbReference type="Proteomes" id="UP001366166">
    <property type="component" value="Chromosome"/>
</dbReference>
<keyword evidence="2" id="KW-0560">Oxidoreductase</keyword>
<reference evidence="6" key="1">
    <citation type="journal article" date="2023" name="Arch. Microbiol.">
        <title>Desulfoferula mesophilus gen. nov. sp. nov., a mesophilic sulfate-reducing bacterium isolated from a brackish lake sediment.</title>
        <authorList>
            <person name="Watanabe T."/>
            <person name="Yabe T."/>
            <person name="Tsuji J.M."/>
            <person name="Fukui M."/>
        </authorList>
    </citation>
    <scope>NUCLEOTIDE SEQUENCE [LARGE SCALE GENOMIC DNA]</scope>
    <source>
        <strain evidence="6">12FAK</strain>
    </source>
</reference>
<dbReference type="GO" id="GO:0009061">
    <property type="term" value="P:anaerobic respiration"/>
    <property type="evidence" value="ECO:0007669"/>
    <property type="project" value="TreeGrafter"/>
</dbReference>
<evidence type="ECO:0000256" key="1">
    <source>
        <dbReference type="ARBA" id="ARBA00022630"/>
    </source>
</evidence>
<dbReference type="PIRSF" id="PIRSF000171">
    <property type="entry name" value="SDHA_APRA_LASPO"/>
    <property type="match status" value="1"/>
</dbReference>
<dbReference type="PROSITE" id="PS51257">
    <property type="entry name" value="PROKAR_LIPOPROTEIN"/>
    <property type="match status" value="1"/>
</dbReference>
<dbReference type="InterPro" id="IPR037099">
    <property type="entry name" value="Fum_R/Succ_DH_flav-like_C_sf"/>
</dbReference>
<evidence type="ECO:0000313" key="5">
    <source>
        <dbReference type="EMBL" id="BEQ15142.1"/>
    </source>
</evidence>
<dbReference type="Pfam" id="PF02910">
    <property type="entry name" value="Succ_DH_flav_C"/>
    <property type="match status" value="1"/>
</dbReference>
<dbReference type="Gene3D" id="3.50.50.60">
    <property type="entry name" value="FAD/NAD(P)-binding domain"/>
    <property type="match status" value="2"/>
</dbReference>
<feature type="domain" description="Fumarate reductase/succinate dehydrogenase flavoprotein-like C-terminal" evidence="4">
    <location>
        <begin position="478"/>
        <end position="548"/>
    </location>
</feature>
<dbReference type="InterPro" id="IPR003953">
    <property type="entry name" value="FAD-dep_OxRdtase_2_FAD-bd"/>
</dbReference>
<dbReference type="GO" id="GO:0009055">
    <property type="term" value="F:electron transfer activity"/>
    <property type="evidence" value="ECO:0007669"/>
    <property type="project" value="TreeGrafter"/>
</dbReference>
<dbReference type="RefSeq" id="WP_338599151.1">
    <property type="nucleotide sequence ID" value="NZ_AP028679.1"/>
</dbReference>
<evidence type="ECO:0000259" key="3">
    <source>
        <dbReference type="Pfam" id="PF00890"/>
    </source>
</evidence>
<dbReference type="PRINTS" id="PR00411">
    <property type="entry name" value="PNDRDTASEI"/>
</dbReference>
<dbReference type="PANTHER" id="PTHR11632:SF73">
    <property type="entry name" value="BLR3196 PROTEIN"/>
    <property type="match status" value="1"/>
</dbReference>
<dbReference type="SUPFAM" id="SSF51905">
    <property type="entry name" value="FAD/NAD(P)-binding domain"/>
    <property type="match status" value="1"/>
</dbReference>
<dbReference type="InterPro" id="IPR030664">
    <property type="entry name" value="SdhA/FrdA/AprA"/>
</dbReference>
<accession>A0AAU9EF36</accession>
<proteinExistence type="predicted"/>
<dbReference type="GO" id="GO:0005886">
    <property type="term" value="C:plasma membrane"/>
    <property type="evidence" value="ECO:0007669"/>
    <property type="project" value="TreeGrafter"/>
</dbReference>
<dbReference type="SUPFAM" id="SSF46977">
    <property type="entry name" value="Succinate dehydrogenase/fumarate reductase flavoprotein C-terminal domain"/>
    <property type="match status" value="1"/>
</dbReference>
<feature type="domain" description="FAD-dependent oxidoreductase 2 FAD-binding" evidence="3">
    <location>
        <begin position="11"/>
        <end position="373"/>
    </location>
</feature>
<dbReference type="PRINTS" id="PR00368">
    <property type="entry name" value="FADPNR"/>
</dbReference>
<evidence type="ECO:0000313" key="6">
    <source>
        <dbReference type="Proteomes" id="UP001366166"/>
    </source>
</evidence>
<organism evidence="5 6">
    <name type="scientific">Desulfoferula mesophila</name>
    <dbReference type="NCBI Taxonomy" id="3058419"/>
    <lineage>
        <taxon>Bacteria</taxon>
        <taxon>Pseudomonadati</taxon>
        <taxon>Thermodesulfobacteriota</taxon>
        <taxon>Desulfarculia</taxon>
        <taxon>Desulfarculales</taxon>
        <taxon>Desulfarculaceae</taxon>
        <taxon>Desulfoferula</taxon>
    </lineage>
</organism>
<dbReference type="KEGG" id="dmp:FAK_22080"/>
<sequence>MVKHERHIETDILIVGGGSAGCMAAIRAKEIAPDLRVAVMEKGDLMYSGCIAMGMDALNIVAIPGFTSPELYLEATTLACEGVVDGGPSLEMAARSWELLKKLEAWGVHFPMKNGKYETLQVHPKGEFLVTMKEPDLKKIIARRVYDMGCRVINRTMAFELMMEGDRVAGVLGYNVRTGELVICRAKAVIICSGGLARFSLPNSGYLYGVYDFPGNTGDGWAMSYRAGAELTGMEYTTCYCIIKDIGAPLLYITLTRGAQALNGLGKPIEGGHISIKTLVQEYADGRGPVFMRLKHLPEEKIQEIEDILFTTERPVMERFFKGRGIDFRKTDIELYNTEHFLCSGHGQAGLVVNQVGETNLRGLLAAGDAACVARGHLTGAFAFGEAAADRAAEICRSEQRASPEAAGVDGARRKLAGIFKMDGPVDPHQFEYKVRRLIGDYLVPPKNEIKLKLGLEWMDRFATMLDSTVRVTDPHWASKILEIESIIDTATLSGCASLARTESRWGYWHYRTDYPQRNDDEWVRHVVLSKGDEQRRPRVTLRDIDLLPLQQGLWPAAAP</sequence>
<dbReference type="GO" id="GO:0050660">
    <property type="term" value="F:flavin adenine dinucleotide binding"/>
    <property type="evidence" value="ECO:0007669"/>
    <property type="project" value="TreeGrafter"/>
</dbReference>
<evidence type="ECO:0000256" key="2">
    <source>
        <dbReference type="ARBA" id="ARBA00023002"/>
    </source>
</evidence>
<dbReference type="Pfam" id="PF00890">
    <property type="entry name" value="FAD_binding_2"/>
    <property type="match status" value="1"/>
</dbReference>
<dbReference type="PANTHER" id="PTHR11632">
    <property type="entry name" value="SUCCINATE DEHYDROGENASE 2 FLAVOPROTEIN SUBUNIT"/>
    <property type="match status" value="1"/>
</dbReference>
<protein>
    <submittedName>
        <fullName evidence="5">Fumarate reductase/succinate dehydrogenase flavoprotein subunit</fullName>
    </submittedName>
</protein>
<dbReference type="InterPro" id="IPR036188">
    <property type="entry name" value="FAD/NAD-bd_sf"/>
</dbReference>
<keyword evidence="6" id="KW-1185">Reference proteome</keyword>
<dbReference type="GO" id="GO:0000104">
    <property type="term" value="F:succinate dehydrogenase activity"/>
    <property type="evidence" value="ECO:0007669"/>
    <property type="project" value="TreeGrafter"/>
</dbReference>
<name>A0AAU9EF36_9BACT</name>
<dbReference type="EMBL" id="AP028679">
    <property type="protein sequence ID" value="BEQ15142.1"/>
    <property type="molecule type" value="Genomic_DNA"/>
</dbReference>
<keyword evidence="1" id="KW-0285">Flavoprotein</keyword>
<dbReference type="AlphaFoldDB" id="A0AAU9EF36"/>
<dbReference type="InterPro" id="IPR015939">
    <property type="entry name" value="Fum_Rdtase/Succ_DH_flav-like_C"/>
</dbReference>